<reference evidence="1 2" key="1">
    <citation type="submission" date="2020-08" db="EMBL/GenBank/DDBJ databases">
        <title>Genomic Encyclopedia of Type Strains, Phase IV (KMG-IV): sequencing the most valuable type-strain genomes for metagenomic binning, comparative biology and taxonomic classification.</title>
        <authorList>
            <person name="Goeker M."/>
        </authorList>
    </citation>
    <scope>NUCLEOTIDE SEQUENCE [LARGE SCALE GENOMIC DNA]</scope>
    <source>
        <strain evidence="1 2">DSM 27939</strain>
    </source>
</reference>
<evidence type="ECO:0000313" key="2">
    <source>
        <dbReference type="Proteomes" id="UP000552709"/>
    </source>
</evidence>
<organism evidence="1 2">
    <name type="scientific">Deinococcus humi</name>
    <dbReference type="NCBI Taxonomy" id="662880"/>
    <lineage>
        <taxon>Bacteria</taxon>
        <taxon>Thermotogati</taxon>
        <taxon>Deinococcota</taxon>
        <taxon>Deinococci</taxon>
        <taxon>Deinococcales</taxon>
        <taxon>Deinococcaceae</taxon>
        <taxon>Deinococcus</taxon>
    </lineage>
</organism>
<dbReference type="Proteomes" id="UP000552709">
    <property type="component" value="Unassembled WGS sequence"/>
</dbReference>
<dbReference type="Pfam" id="PF04883">
    <property type="entry name" value="HK97-gp10_like"/>
    <property type="match status" value="1"/>
</dbReference>
<protein>
    <submittedName>
        <fullName evidence="1">Phage gpG-like protein</fullName>
    </submittedName>
</protein>
<dbReference type="EMBL" id="JACHFL010000004">
    <property type="protein sequence ID" value="MBB5363090.1"/>
    <property type="molecule type" value="Genomic_DNA"/>
</dbReference>
<proteinExistence type="predicted"/>
<dbReference type="InterPro" id="IPR010064">
    <property type="entry name" value="HK97-gp10_tail"/>
</dbReference>
<gene>
    <name evidence="1" type="ORF">HNQ08_002188</name>
</gene>
<name>A0A7W8NEW6_9DEIO</name>
<dbReference type="RefSeq" id="WP_184131308.1">
    <property type="nucleotide sequence ID" value="NZ_JACHFL010000004.1"/>
</dbReference>
<comment type="caution">
    <text evidence="1">The sequence shown here is derived from an EMBL/GenBank/DDBJ whole genome shotgun (WGS) entry which is preliminary data.</text>
</comment>
<accession>A0A7W8NEW6</accession>
<keyword evidence="2" id="KW-1185">Reference proteome</keyword>
<dbReference type="AlphaFoldDB" id="A0A7W8NEW6"/>
<evidence type="ECO:0000313" key="1">
    <source>
        <dbReference type="EMBL" id="MBB5363090.1"/>
    </source>
</evidence>
<sequence>MRLENTRALALDILGVAVARKAQLLRNEIVETLSRPGTGKRYGLHVASAPGAPPAVDEGRLRQSITALKVEPFRWRVGTNVEYALYLEFGSQHVAPRPFIRPAVEAVRGL</sequence>